<feature type="region of interest" description="Disordered" evidence="1">
    <location>
        <begin position="1"/>
        <end position="32"/>
    </location>
</feature>
<sequence>MDAQEPKPAEDATTPSGSPVDAEPNTSTPPTTFLQRTKQHVHRFLTKNIWAKDGRNRSHVPHMSVWIAGVRVLQLLLAIATLALTAYGVATIQKAVGYRRITVRQISIRDPTGKSSQENWLTLWKNWSGSEGYPFAWFAFSWTLVYLAWLGTAVLVLPIMYNCWVHLYVRSCVDVVSQLADMGPSGLEILSLVFWLIVTSLLASHSDDLDSIDAYVTGLGPEYKKHYNEFIQEYARGFVVATFAATGVATANFLLFVVTVARFGRALHDMRQKSSASTKSQTTTQASEADKTVTSPHMTHAMAAYPPWAHYPPHPHYPYYGPPFPPQSTSSNSPDGQSVPPGPHPYMPAYFPMPMHPYPQGYPTPTQQGPHQDSPDPQDPNRQATASPGSASTHTPWPPHSPHYGPPGSIWPQHSYSMYQQQVPIAAQHTGQSQPGFGSPQFPMVAPMATTKTDLQGVPPVPSAPGSVPAHTRPGLPAELNDGQLGDENMPAELSSNDHPPPPQVPPPPPTEPLETMQTAQEELPRNEAPAEQPLAAETPKEEEVPR</sequence>
<feature type="transmembrane region" description="Helical" evidence="2">
    <location>
        <begin position="238"/>
        <end position="263"/>
    </location>
</feature>
<evidence type="ECO:0000313" key="3">
    <source>
        <dbReference type="EMBL" id="CRK11069.1"/>
    </source>
</evidence>
<proteinExistence type="predicted"/>
<feature type="compositionally biased region" description="Pro residues" evidence="1">
    <location>
        <begin position="396"/>
        <end position="405"/>
    </location>
</feature>
<evidence type="ECO:0000256" key="1">
    <source>
        <dbReference type="SAM" id="MobiDB-lite"/>
    </source>
</evidence>
<keyword evidence="2" id="KW-1133">Transmembrane helix</keyword>
<feature type="region of interest" description="Disordered" evidence="1">
    <location>
        <begin position="427"/>
        <end position="547"/>
    </location>
</feature>
<feature type="compositionally biased region" description="Basic and acidic residues" evidence="1">
    <location>
        <begin position="1"/>
        <end position="10"/>
    </location>
</feature>
<feature type="compositionally biased region" description="Polar residues" evidence="1">
    <location>
        <begin position="327"/>
        <end position="336"/>
    </location>
</feature>
<feature type="compositionally biased region" description="Polar residues" evidence="1">
    <location>
        <begin position="380"/>
        <end position="391"/>
    </location>
</feature>
<feature type="transmembrane region" description="Helical" evidence="2">
    <location>
        <begin position="65"/>
        <end position="90"/>
    </location>
</feature>
<dbReference type="Proteomes" id="UP000044602">
    <property type="component" value="Unassembled WGS sequence"/>
</dbReference>
<keyword evidence="4" id="KW-1185">Reference proteome</keyword>
<feature type="compositionally biased region" description="Polar residues" evidence="1">
    <location>
        <begin position="427"/>
        <end position="436"/>
    </location>
</feature>
<feature type="compositionally biased region" description="Low complexity" evidence="1">
    <location>
        <begin position="363"/>
        <end position="372"/>
    </location>
</feature>
<feature type="region of interest" description="Disordered" evidence="1">
    <location>
        <begin position="322"/>
        <end position="413"/>
    </location>
</feature>
<dbReference type="EMBL" id="CVQH01002558">
    <property type="protein sequence ID" value="CRK11069.1"/>
    <property type="molecule type" value="Genomic_DNA"/>
</dbReference>
<name>A0A0G4KMT1_VERLO</name>
<dbReference type="STRING" id="100787.A0A0G4KMT1"/>
<feature type="compositionally biased region" description="Low complexity" evidence="1">
    <location>
        <begin position="273"/>
        <end position="287"/>
    </location>
</feature>
<evidence type="ECO:0000256" key="2">
    <source>
        <dbReference type="SAM" id="Phobius"/>
    </source>
</evidence>
<evidence type="ECO:0000313" key="4">
    <source>
        <dbReference type="Proteomes" id="UP000044602"/>
    </source>
</evidence>
<feature type="compositionally biased region" description="Pro residues" evidence="1">
    <location>
        <begin position="499"/>
        <end position="512"/>
    </location>
</feature>
<accession>A0A0G4KMT1</accession>
<reference evidence="3 4" key="1">
    <citation type="submission" date="2015-05" db="EMBL/GenBank/DDBJ databases">
        <authorList>
            <person name="Wang D.B."/>
            <person name="Wang M."/>
        </authorList>
    </citation>
    <scope>NUCLEOTIDE SEQUENCE [LARGE SCALE GENOMIC DNA]</scope>
    <source>
        <strain evidence="3">VL1</strain>
    </source>
</reference>
<gene>
    <name evidence="3" type="ORF">BN1708_010013</name>
</gene>
<keyword evidence="2" id="KW-0812">Transmembrane</keyword>
<evidence type="ECO:0008006" key="5">
    <source>
        <dbReference type="Google" id="ProtNLM"/>
    </source>
</evidence>
<organism evidence="3 4">
    <name type="scientific">Verticillium longisporum</name>
    <name type="common">Verticillium dahliae var. longisporum</name>
    <dbReference type="NCBI Taxonomy" id="100787"/>
    <lineage>
        <taxon>Eukaryota</taxon>
        <taxon>Fungi</taxon>
        <taxon>Dikarya</taxon>
        <taxon>Ascomycota</taxon>
        <taxon>Pezizomycotina</taxon>
        <taxon>Sordariomycetes</taxon>
        <taxon>Hypocreomycetidae</taxon>
        <taxon>Glomerellales</taxon>
        <taxon>Plectosphaerellaceae</taxon>
        <taxon>Verticillium</taxon>
    </lineage>
</organism>
<dbReference type="AlphaFoldDB" id="A0A0G4KMT1"/>
<feature type="transmembrane region" description="Helical" evidence="2">
    <location>
        <begin position="135"/>
        <end position="164"/>
    </location>
</feature>
<protein>
    <recommendedName>
        <fullName evidence="5">MARVEL domain-containing protein</fullName>
    </recommendedName>
</protein>
<keyword evidence="2" id="KW-0472">Membrane</keyword>
<feature type="region of interest" description="Disordered" evidence="1">
    <location>
        <begin position="271"/>
        <end position="295"/>
    </location>
</feature>